<sequence>MKIIFLGDISWKIGREAVAQAIPELRTKYQPDIIVANVENAAHGTGIEKRQYDFFKECGIDAMTSGDHVFDKSHVDEIFSSPNCTLIRPANYPAMADVPGNGYMVAQTKAGPLGIINLQGRVFMSEGMDNPFWIIQDILNKPELQGIPIVVDFHGEATSEKVAMGWMLDGKVSAVVGTHTHVQTNDARILPKGTAYITDVGMCGPRDGVLGVDKNIIMNRFLNALPSKFNQDESEGMINGVYIELDGSQALSIKPVYTIIKL</sequence>
<dbReference type="GO" id="GO:0004113">
    <property type="term" value="F:2',3'-cyclic-nucleotide 3'-phosphodiesterase activity"/>
    <property type="evidence" value="ECO:0007669"/>
    <property type="project" value="TreeGrafter"/>
</dbReference>
<dbReference type="InterPro" id="IPR029052">
    <property type="entry name" value="Metallo-depent_PP-like"/>
</dbReference>
<feature type="binding site" evidence="2">
    <location>
        <position position="67"/>
    </location>
    <ligand>
        <name>Fe cation</name>
        <dbReference type="ChEBI" id="CHEBI:24875"/>
        <label>2</label>
    </ligand>
</feature>
<evidence type="ECO:0000256" key="1">
    <source>
        <dbReference type="PIRSR" id="PIRSR004789-50"/>
    </source>
</evidence>
<feature type="binding site" evidence="2">
    <location>
        <position position="8"/>
    </location>
    <ligand>
        <name>Fe cation</name>
        <dbReference type="ChEBI" id="CHEBI:24875"/>
        <label>1</label>
    </ligand>
</feature>
<evidence type="ECO:0000313" key="4">
    <source>
        <dbReference type="Proteomes" id="UP000231162"/>
    </source>
</evidence>
<name>A0A2M6R8F6_9BACT</name>
<comment type="caution">
    <text evidence="3">The sequence shown here is derived from an EMBL/GenBank/DDBJ whole genome shotgun (WGS) entry which is preliminary data.</text>
</comment>
<feature type="binding site" evidence="2">
    <location>
        <position position="40"/>
    </location>
    <ligand>
        <name>Fe cation</name>
        <dbReference type="ChEBI" id="CHEBI:24875"/>
        <label>1</label>
    </ligand>
</feature>
<feature type="binding site" evidence="2">
    <location>
        <position position="39"/>
    </location>
    <ligand>
        <name>Fe cation</name>
        <dbReference type="ChEBI" id="CHEBI:24875"/>
        <label>2</label>
    </ligand>
</feature>
<accession>A0A2M6R8F6</accession>
<dbReference type="Pfam" id="PF13277">
    <property type="entry name" value="YmdB"/>
    <property type="match status" value="1"/>
</dbReference>
<reference evidence="4" key="1">
    <citation type="submission" date="2017-09" db="EMBL/GenBank/DDBJ databases">
        <title>Depth-based differentiation of microbial function through sediment-hosted aquifers and enrichment of novel symbionts in the deep terrestrial subsurface.</title>
        <authorList>
            <person name="Probst A.J."/>
            <person name="Ladd B."/>
            <person name="Jarett J.K."/>
            <person name="Geller-Mcgrath D.E."/>
            <person name="Sieber C.M.K."/>
            <person name="Emerson J.B."/>
            <person name="Anantharaman K."/>
            <person name="Thomas B.C."/>
            <person name="Malmstrom R."/>
            <person name="Stieglmeier M."/>
            <person name="Klingl A."/>
            <person name="Woyke T."/>
            <person name="Ryan C.M."/>
            <person name="Banfield J.F."/>
        </authorList>
    </citation>
    <scope>NUCLEOTIDE SEQUENCE [LARGE SCALE GENOMIC DNA]</scope>
</reference>
<dbReference type="SUPFAM" id="SSF56300">
    <property type="entry name" value="Metallo-dependent phosphatases"/>
    <property type="match status" value="1"/>
</dbReference>
<proteinExistence type="predicted"/>
<feature type="binding site" evidence="2">
    <location>
        <position position="154"/>
    </location>
    <ligand>
        <name>Fe cation</name>
        <dbReference type="ChEBI" id="CHEBI:24875"/>
        <label>2</label>
    </ligand>
</feature>
<feature type="binding site" evidence="2">
    <location>
        <position position="39"/>
    </location>
    <ligand>
        <name>Fe cation</name>
        <dbReference type="ChEBI" id="CHEBI:24875"/>
        <label>1</label>
    </ligand>
</feature>
<organism evidence="3 4">
    <name type="scientific">Candidatus Berkelbacteria bacterium CG10_big_fil_rev_8_21_14_0_10_43_14</name>
    <dbReference type="NCBI Taxonomy" id="1974515"/>
    <lineage>
        <taxon>Bacteria</taxon>
        <taxon>Candidatus Berkelbacteria</taxon>
    </lineage>
</organism>
<feature type="binding site" evidence="2">
    <location>
        <position position="181"/>
    </location>
    <ligand>
        <name>Fe cation</name>
        <dbReference type="ChEBI" id="CHEBI:24875"/>
        <label>1</label>
    </ligand>
</feature>
<dbReference type="GO" id="GO:0046872">
    <property type="term" value="F:metal ion binding"/>
    <property type="evidence" value="ECO:0007669"/>
    <property type="project" value="UniProtKB-KW"/>
</dbReference>
<feature type="binding site" evidence="2">
    <location>
        <position position="179"/>
    </location>
    <ligand>
        <name>Fe cation</name>
        <dbReference type="ChEBI" id="CHEBI:24875"/>
        <label>2</label>
    </ligand>
</feature>
<dbReference type="Gene3D" id="3.60.21.10">
    <property type="match status" value="1"/>
</dbReference>
<feature type="active site" description="Proton donor" evidence="1">
    <location>
        <position position="68"/>
    </location>
</feature>
<dbReference type="InterPro" id="IPR005235">
    <property type="entry name" value="YmdB-like"/>
</dbReference>
<evidence type="ECO:0000256" key="2">
    <source>
        <dbReference type="PIRSR" id="PIRSR004789-51"/>
    </source>
</evidence>
<dbReference type="NCBIfam" id="TIGR00282">
    <property type="entry name" value="TIGR00282 family metallophosphoesterase"/>
    <property type="match status" value="1"/>
</dbReference>
<dbReference type="Proteomes" id="UP000231162">
    <property type="component" value="Unassembled WGS sequence"/>
</dbReference>
<protein>
    <submittedName>
        <fullName evidence="3">TIGR00282 family metallophosphoesterase</fullName>
    </submittedName>
</protein>
<dbReference type="AlphaFoldDB" id="A0A2M6R8F6"/>
<dbReference type="PIRSF" id="PIRSF004789">
    <property type="entry name" value="DR1281"/>
    <property type="match status" value="1"/>
</dbReference>
<gene>
    <name evidence="3" type="ORF">COT79_02425</name>
</gene>
<dbReference type="PANTHER" id="PTHR36303:SF1">
    <property type="entry name" value="2',3'-CYCLIC-NUCLEOTIDE 2'-PHOSPHODIESTERASE"/>
    <property type="match status" value="1"/>
</dbReference>
<evidence type="ECO:0000313" key="3">
    <source>
        <dbReference type="EMBL" id="PIS06842.1"/>
    </source>
</evidence>
<dbReference type="PANTHER" id="PTHR36303">
    <property type="entry name" value="2',3'-CYCLIC-NUCLEOTIDE 2'-PHOSPHODIESTERASE"/>
    <property type="match status" value="1"/>
</dbReference>
<dbReference type="EMBL" id="PEZX01000032">
    <property type="protein sequence ID" value="PIS06842.1"/>
    <property type="molecule type" value="Genomic_DNA"/>
</dbReference>
<keyword evidence="2" id="KW-0479">Metal-binding</keyword>